<dbReference type="CDD" id="cd16266">
    <property type="entry name" value="IF2_aeIF5B_IV"/>
    <property type="match status" value="1"/>
</dbReference>
<reference evidence="4" key="1">
    <citation type="journal article" date="2020" name="ISME J.">
        <title>Gammaproteobacteria mediating utilization of methyl-, sulfur- and petroleum organic compounds in deep ocean hydrothermal plumes.</title>
        <authorList>
            <person name="Zhou Z."/>
            <person name="Liu Y."/>
            <person name="Pan J."/>
            <person name="Cron B.R."/>
            <person name="Toner B.M."/>
            <person name="Anantharaman K."/>
            <person name="Breier J.A."/>
            <person name="Dick G.J."/>
            <person name="Li M."/>
        </authorList>
    </citation>
    <scope>NUCLEOTIDE SEQUENCE</scope>
    <source>
        <strain evidence="4">SZUA-1476</strain>
    </source>
</reference>
<accession>A0A833E2M3</accession>
<keyword evidence="4" id="KW-0648">Protein biosynthesis</keyword>
<keyword evidence="1" id="KW-0547">Nucleotide-binding</keyword>
<keyword evidence="2" id="KW-0342">GTP-binding</keyword>
<dbReference type="EMBL" id="DQUR01000003">
    <property type="protein sequence ID" value="HIP88399.1"/>
    <property type="molecule type" value="Genomic_DNA"/>
</dbReference>
<name>A0A833E2M3_9EURY</name>
<evidence type="ECO:0000259" key="3">
    <source>
        <dbReference type="Pfam" id="PF14578"/>
    </source>
</evidence>
<evidence type="ECO:0000313" key="5">
    <source>
        <dbReference type="Proteomes" id="UP000653692"/>
    </source>
</evidence>
<dbReference type="Gene3D" id="2.40.30.10">
    <property type="entry name" value="Translation factors"/>
    <property type="match status" value="1"/>
</dbReference>
<feature type="domain" description="Elongation factor Tu-type" evidence="3">
    <location>
        <begin position="4"/>
        <end position="90"/>
    </location>
</feature>
<dbReference type="GO" id="GO:0005737">
    <property type="term" value="C:cytoplasm"/>
    <property type="evidence" value="ECO:0007669"/>
    <property type="project" value="TreeGrafter"/>
</dbReference>
<dbReference type="GO" id="GO:0005525">
    <property type="term" value="F:GTP binding"/>
    <property type="evidence" value="ECO:0007669"/>
    <property type="project" value="UniProtKB-KW"/>
</dbReference>
<evidence type="ECO:0000256" key="2">
    <source>
        <dbReference type="ARBA" id="ARBA00023134"/>
    </source>
</evidence>
<dbReference type="Proteomes" id="UP000653692">
    <property type="component" value="Unassembled WGS sequence"/>
</dbReference>
<comment type="caution">
    <text evidence="4">The sequence shown here is derived from an EMBL/GenBank/DDBJ whole genome shotgun (WGS) entry which is preliminary data.</text>
</comment>
<dbReference type="AlphaFoldDB" id="A0A833E2M3"/>
<dbReference type="InterPro" id="IPR009000">
    <property type="entry name" value="Transl_B-barrel_sf"/>
</dbReference>
<evidence type="ECO:0000256" key="1">
    <source>
        <dbReference type="ARBA" id="ARBA00022741"/>
    </source>
</evidence>
<protein>
    <submittedName>
        <fullName evidence="4">Intein-containing translation initiation factor IF-2</fullName>
    </submittedName>
</protein>
<feature type="non-terminal residue" evidence="4">
    <location>
        <position position="1"/>
    </location>
</feature>
<dbReference type="SUPFAM" id="SSF50447">
    <property type="entry name" value="Translation proteins"/>
    <property type="match status" value="1"/>
</dbReference>
<dbReference type="InterPro" id="IPR015760">
    <property type="entry name" value="TIF_IF2"/>
</dbReference>
<gene>
    <name evidence="4" type="ORF">EYH24_00085</name>
</gene>
<organism evidence="4 5">
    <name type="scientific">Thermococcus paralvinellae</name>
    <dbReference type="NCBI Taxonomy" id="582419"/>
    <lineage>
        <taxon>Archaea</taxon>
        <taxon>Methanobacteriati</taxon>
        <taxon>Methanobacteriota</taxon>
        <taxon>Thermococci</taxon>
        <taxon>Thermococcales</taxon>
        <taxon>Thermococcaceae</taxon>
        <taxon>Thermococcus</taxon>
    </lineage>
</organism>
<proteinExistence type="predicted"/>
<dbReference type="GO" id="GO:0003743">
    <property type="term" value="F:translation initiation factor activity"/>
    <property type="evidence" value="ECO:0007669"/>
    <property type="project" value="UniProtKB-KW"/>
</dbReference>
<keyword evidence="4" id="KW-0396">Initiation factor</keyword>
<sequence length="134" mass="15090">TTFPGVIRLFPDERYVFRRSHPAIVGVEVLEGRIKPGYTLIKQNGQRVGVIKSIKSKDDFLQEAKKGEAVAVAIDGPIVGRHIHPGEILYVDLSRDDAIRLVRELRDMLDESDIKALKMIAKVKAREDPFWAAL</sequence>
<dbReference type="PANTHER" id="PTHR43381:SF4">
    <property type="entry name" value="EUKARYOTIC TRANSLATION INITIATION FACTOR 5B"/>
    <property type="match status" value="1"/>
</dbReference>
<dbReference type="InterPro" id="IPR029459">
    <property type="entry name" value="EFTU-type"/>
</dbReference>
<dbReference type="Pfam" id="PF14578">
    <property type="entry name" value="GTP_EFTU_D4"/>
    <property type="match status" value="1"/>
</dbReference>
<dbReference type="PANTHER" id="PTHR43381">
    <property type="entry name" value="TRANSLATION INITIATION FACTOR IF-2-RELATED"/>
    <property type="match status" value="1"/>
</dbReference>
<evidence type="ECO:0000313" key="4">
    <source>
        <dbReference type="EMBL" id="HIP88399.1"/>
    </source>
</evidence>